<comment type="caution">
    <text evidence="2">The sequence shown here is derived from an EMBL/GenBank/DDBJ whole genome shotgun (WGS) entry which is preliminary data.</text>
</comment>
<organism evidence="2 3">
    <name type="scientific">Metaclostridioides mangenotii</name>
    <dbReference type="NCBI Taxonomy" id="1540"/>
    <lineage>
        <taxon>Bacteria</taxon>
        <taxon>Bacillati</taxon>
        <taxon>Bacillota</taxon>
        <taxon>Clostridia</taxon>
        <taxon>Peptostreptococcales</taxon>
        <taxon>Peptostreptococcaceae</taxon>
        <taxon>Metaclostridioides</taxon>
    </lineage>
</organism>
<gene>
    <name evidence="2" type="ORF">J2Z43_002604</name>
</gene>
<protein>
    <recommendedName>
        <fullName evidence="4">Auto-transporter adhesin head GIN domain-containing protein</fullName>
    </recommendedName>
</protein>
<feature type="chain" id="PRO_5046976311" description="Auto-transporter adhesin head GIN domain-containing protein" evidence="1">
    <location>
        <begin position="30"/>
        <end position="207"/>
    </location>
</feature>
<reference evidence="2 3" key="1">
    <citation type="submission" date="2021-03" db="EMBL/GenBank/DDBJ databases">
        <title>Genomic Encyclopedia of Type Strains, Phase IV (KMG-IV): sequencing the most valuable type-strain genomes for metagenomic binning, comparative biology and taxonomic classification.</title>
        <authorList>
            <person name="Goeker M."/>
        </authorList>
    </citation>
    <scope>NUCLEOTIDE SEQUENCE [LARGE SCALE GENOMIC DNA]</scope>
    <source>
        <strain evidence="2 3">DSM 1289</strain>
    </source>
</reference>
<feature type="signal peptide" evidence="1">
    <location>
        <begin position="1"/>
        <end position="29"/>
    </location>
</feature>
<evidence type="ECO:0000313" key="2">
    <source>
        <dbReference type="EMBL" id="MBP1856156.1"/>
    </source>
</evidence>
<keyword evidence="3" id="KW-1185">Reference proteome</keyword>
<dbReference type="Proteomes" id="UP000767291">
    <property type="component" value="Unassembled WGS sequence"/>
</dbReference>
<evidence type="ECO:0000256" key="1">
    <source>
        <dbReference type="SAM" id="SignalP"/>
    </source>
</evidence>
<keyword evidence="1" id="KW-0732">Signal</keyword>
<sequence>MNLKFFKRKVAILLAAALILLPICETTYALEGRNETNLSSEGKTTEREHTEELVKKYGLKICEIPEGVTPIVVNSEEELQEVLKEFNEISNEVESSDYNNIRLARAASTSKSLKYSKKIGMGANFNVYGDVHVSNKKITKVTGKGQSLTGYTLGLHLVKGPTTANIESNKKSVTLKARGTINMNILVNGIGTVASKDHTVTGTYKIK</sequence>
<dbReference type="EMBL" id="JAGGJX010000007">
    <property type="protein sequence ID" value="MBP1856156.1"/>
    <property type="molecule type" value="Genomic_DNA"/>
</dbReference>
<proteinExistence type="predicted"/>
<dbReference type="RefSeq" id="WP_209457502.1">
    <property type="nucleotide sequence ID" value="NZ_BAAACS010000017.1"/>
</dbReference>
<evidence type="ECO:0000313" key="3">
    <source>
        <dbReference type="Proteomes" id="UP000767291"/>
    </source>
</evidence>
<name>A0ABS4EDZ1_9FIRM</name>
<accession>A0ABS4EDZ1</accession>
<evidence type="ECO:0008006" key="4">
    <source>
        <dbReference type="Google" id="ProtNLM"/>
    </source>
</evidence>